<comment type="caution">
    <text evidence="1">The sequence shown here is derived from an EMBL/GenBank/DDBJ whole genome shotgun (WGS) entry which is preliminary data.</text>
</comment>
<dbReference type="AlphaFoldDB" id="X0VAA2"/>
<dbReference type="EMBL" id="BARS01025795">
    <property type="protein sequence ID" value="GAG08272.1"/>
    <property type="molecule type" value="Genomic_DNA"/>
</dbReference>
<reference evidence="1" key="1">
    <citation type="journal article" date="2014" name="Front. Microbiol.">
        <title>High frequency of phylogenetically diverse reductive dehalogenase-homologous genes in deep subseafloor sedimentary metagenomes.</title>
        <authorList>
            <person name="Kawai M."/>
            <person name="Futagami T."/>
            <person name="Toyoda A."/>
            <person name="Takaki Y."/>
            <person name="Nishi S."/>
            <person name="Hori S."/>
            <person name="Arai W."/>
            <person name="Tsubouchi T."/>
            <person name="Morono Y."/>
            <person name="Uchiyama I."/>
            <person name="Ito T."/>
            <person name="Fujiyama A."/>
            <person name="Inagaki F."/>
            <person name="Takami H."/>
        </authorList>
    </citation>
    <scope>NUCLEOTIDE SEQUENCE</scope>
    <source>
        <strain evidence="1">Expedition CK06-06</strain>
    </source>
</reference>
<sequence>EEVIYGRKVGWSIREVKLPQKVEDVSGTSIRQQTIKDDNL</sequence>
<name>X0VAA2_9ZZZZ</name>
<gene>
    <name evidence="1" type="ORF">S01H1_40719</name>
</gene>
<evidence type="ECO:0000313" key="1">
    <source>
        <dbReference type="EMBL" id="GAG08272.1"/>
    </source>
</evidence>
<proteinExistence type="predicted"/>
<feature type="non-terminal residue" evidence="1">
    <location>
        <position position="1"/>
    </location>
</feature>
<accession>X0VAA2</accession>
<organism evidence="1">
    <name type="scientific">marine sediment metagenome</name>
    <dbReference type="NCBI Taxonomy" id="412755"/>
    <lineage>
        <taxon>unclassified sequences</taxon>
        <taxon>metagenomes</taxon>
        <taxon>ecological metagenomes</taxon>
    </lineage>
</organism>
<protein>
    <submittedName>
        <fullName evidence="1">Uncharacterized protein</fullName>
    </submittedName>
</protein>